<dbReference type="PANTHER" id="PTHR45436:SF5">
    <property type="entry name" value="SENSOR HISTIDINE KINASE TRCS"/>
    <property type="match status" value="1"/>
</dbReference>
<evidence type="ECO:0000256" key="7">
    <source>
        <dbReference type="ARBA" id="ARBA00022989"/>
    </source>
</evidence>
<dbReference type="InterPro" id="IPR050428">
    <property type="entry name" value="TCS_sensor_his_kinase"/>
</dbReference>
<keyword evidence="5 9" id="KW-0812">Transmembrane</keyword>
<dbReference type="Pfam" id="PF08376">
    <property type="entry name" value="NIT"/>
    <property type="match status" value="1"/>
</dbReference>
<keyword evidence="9" id="KW-0472">Membrane</keyword>
<feature type="region of interest" description="Disordered" evidence="8">
    <location>
        <begin position="1"/>
        <end position="50"/>
    </location>
</feature>
<evidence type="ECO:0000256" key="5">
    <source>
        <dbReference type="ARBA" id="ARBA00022692"/>
    </source>
</evidence>
<evidence type="ECO:0000313" key="13">
    <source>
        <dbReference type="Proteomes" id="UP000642673"/>
    </source>
</evidence>
<dbReference type="SUPFAM" id="SSF55874">
    <property type="entry name" value="ATPase domain of HSP90 chaperone/DNA topoisomerase II/histidine kinase"/>
    <property type="match status" value="1"/>
</dbReference>
<feature type="domain" description="NIT" evidence="11">
    <location>
        <begin position="100"/>
        <end position="354"/>
    </location>
</feature>
<comment type="catalytic activity">
    <reaction evidence="1">
        <text>ATP + protein L-histidine = ADP + protein N-phospho-L-histidine.</text>
        <dbReference type="EC" id="2.7.13.3"/>
    </reaction>
</comment>
<dbReference type="PROSITE" id="PS50109">
    <property type="entry name" value="HIS_KIN"/>
    <property type="match status" value="1"/>
</dbReference>
<evidence type="ECO:0000256" key="1">
    <source>
        <dbReference type="ARBA" id="ARBA00000085"/>
    </source>
</evidence>
<keyword evidence="13" id="KW-1185">Reference proteome</keyword>
<dbReference type="InterPro" id="IPR013587">
    <property type="entry name" value="Nitrate/nitrite_sensing"/>
</dbReference>
<dbReference type="Proteomes" id="UP000642673">
    <property type="component" value="Unassembled WGS sequence"/>
</dbReference>
<protein>
    <recommendedName>
        <fullName evidence="2">histidine kinase</fullName>
        <ecNumber evidence="2">2.7.13.3</ecNumber>
    </recommendedName>
</protein>
<keyword evidence="3" id="KW-0597">Phosphoprotein</keyword>
<feature type="compositionally biased region" description="Pro residues" evidence="8">
    <location>
        <begin position="685"/>
        <end position="705"/>
    </location>
</feature>
<feature type="compositionally biased region" description="Pro residues" evidence="8">
    <location>
        <begin position="741"/>
        <end position="753"/>
    </location>
</feature>
<evidence type="ECO:0000256" key="2">
    <source>
        <dbReference type="ARBA" id="ARBA00012438"/>
    </source>
</evidence>
<evidence type="ECO:0000259" key="10">
    <source>
        <dbReference type="PROSITE" id="PS50109"/>
    </source>
</evidence>
<dbReference type="EC" id="2.7.13.3" evidence="2"/>
<dbReference type="RefSeq" id="WP_190186929.1">
    <property type="nucleotide sequence ID" value="NZ_BMVP01000015.1"/>
</dbReference>
<dbReference type="Gene3D" id="3.30.565.10">
    <property type="entry name" value="Histidine kinase-like ATPase, C-terminal domain"/>
    <property type="match status" value="1"/>
</dbReference>
<feature type="region of interest" description="Disordered" evidence="8">
    <location>
        <begin position="681"/>
        <end position="757"/>
    </location>
</feature>
<gene>
    <name evidence="12" type="ORF">GCM10010347_55030</name>
</gene>
<dbReference type="PROSITE" id="PS50906">
    <property type="entry name" value="NIT"/>
    <property type="match status" value="1"/>
</dbReference>
<keyword evidence="6" id="KW-0418">Kinase</keyword>
<reference evidence="13" key="1">
    <citation type="journal article" date="2019" name="Int. J. Syst. Evol. Microbiol.">
        <title>The Global Catalogue of Microorganisms (GCM) 10K type strain sequencing project: providing services to taxonomists for standard genome sequencing and annotation.</title>
        <authorList>
            <consortium name="The Broad Institute Genomics Platform"/>
            <consortium name="The Broad Institute Genome Sequencing Center for Infectious Disease"/>
            <person name="Wu L."/>
            <person name="Ma J."/>
        </authorList>
    </citation>
    <scope>NUCLEOTIDE SEQUENCE [LARGE SCALE GENOMIC DNA]</scope>
    <source>
        <strain evidence="13">JCM 4738</strain>
    </source>
</reference>
<sequence length="834" mass="87254">MRTPRRRPEAAPPARGRRAHAGPPAEEPPDGAQAHAPRLPAPRPGPGIRLRPGTVRAKVVSLLMVPVVSLLGLWAFATVSTAQDIARLSRVQRIDAQMRTPLSAALAELQAERRAAVRFLADPAAEQGAALEQQARRTDAAIRRLRLGDRNTVADSGDHPREVVARLGAFVAAAEELGPFRKQVTGRGASAETAYEAYTRVADSALAAAGALSGGKDPELGAGDRVLLEFGRAGELLSREDALLALPGAPGAQAQRRLTGVIETRRALTDSAARDLPGAGQHAWEAVTKSASYAELTGAEERALGAAVPGNGTAPKEARGVPAGWDPAYTEVSASLREIAEAAHAGAAHRAAPFAEGAFGASGAAVLLGLAAVAASLVISVRIGRALVVELVSLRNTALEIAHRKLPSAMERLRSGQEIDIDAETASGPVADDEITQVGEALSTVHRAALSAAVERAELADGVSGVFVNLARRSQVLVHKQLTLLDSMERRAEDPGELGDLFRLDHLTTRMRRHAESLIILSGAAPGRAWRMPVPLTNVVRAAVSEIEDYKRVEVRRLAEAAIVGGAVADLTHLLAELIENAAQFSPPHTKVRVSGEPVGAGYVVEVEDRGLGMGSASLDEANRRIEQSEALDLFDSDRLGLFVVSRLAARHGIRVHLRPSPYGGTTAVVLLPNSVIQGAITVGTPPPRPTSSAPPPSSPLPSSSPLPAEEPEPRRPAPVAPLRPRGAGGGASRGQAPAAPVAPAPEPAPAPDPAAVVTEPAAVTELPRRVRQASLVPQLREVPAPVEPAEAHLCAELPGRSPEQVRDRMAAYQAGWARGAREKSPHHGSEGDS</sequence>
<evidence type="ECO:0000256" key="8">
    <source>
        <dbReference type="SAM" id="MobiDB-lite"/>
    </source>
</evidence>
<feature type="transmembrane region" description="Helical" evidence="9">
    <location>
        <begin position="59"/>
        <end position="77"/>
    </location>
</feature>
<dbReference type="InterPro" id="IPR010910">
    <property type="entry name" value="Nitrate/nitrite_sensing_bac"/>
</dbReference>
<dbReference type="SMART" id="SM00387">
    <property type="entry name" value="HATPase_c"/>
    <property type="match status" value="1"/>
</dbReference>
<evidence type="ECO:0000313" key="12">
    <source>
        <dbReference type="EMBL" id="GHB77649.1"/>
    </source>
</evidence>
<evidence type="ECO:0000256" key="6">
    <source>
        <dbReference type="ARBA" id="ARBA00022777"/>
    </source>
</evidence>
<accession>A0ABQ3F3P1</accession>
<feature type="domain" description="Histidine kinase" evidence="10">
    <location>
        <begin position="571"/>
        <end position="676"/>
    </location>
</feature>
<organism evidence="12 13">
    <name type="scientific">Streptomyces cirratus</name>
    <dbReference type="NCBI Taxonomy" id="68187"/>
    <lineage>
        <taxon>Bacteria</taxon>
        <taxon>Bacillati</taxon>
        <taxon>Actinomycetota</taxon>
        <taxon>Actinomycetes</taxon>
        <taxon>Kitasatosporales</taxon>
        <taxon>Streptomycetaceae</taxon>
        <taxon>Streptomyces</taxon>
    </lineage>
</organism>
<keyword evidence="7 9" id="KW-1133">Transmembrane helix</keyword>
<dbReference type="InterPro" id="IPR005467">
    <property type="entry name" value="His_kinase_dom"/>
</dbReference>
<evidence type="ECO:0000256" key="3">
    <source>
        <dbReference type="ARBA" id="ARBA00022553"/>
    </source>
</evidence>
<dbReference type="Pfam" id="PF02518">
    <property type="entry name" value="HATPase_c"/>
    <property type="match status" value="1"/>
</dbReference>
<keyword evidence="4" id="KW-0808">Transferase</keyword>
<dbReference type="EMBL" id="BMVP01000015">
    <property type="protein sequence ID" value="GHB77649.1"/>
    <property type="molecule type" value="Genomic_DNA"/>
</dbReference>
<proteinExistence type="predicted"/>
<evidence type="ECO:0000256" key="4">
    <source>
        <dbReference type="ARBA" id="ARBA00022679"/>
    </source>
</evidence>
<comment type="caution">
    <text evidence="12">The sequence shown here is derived from an EMBL/GenBank/DDBJ whole genome shotgun (WGS) entry which is preliminary data.</text>
</comment>
<name>A0ABQ3F3P1_9ACTN</name>
<evidence type="ECO:0000259" key="11">
    <source>
        <dbReference type="PROSITE" id="PS50906"/>
    </source>
</evidence>
<dbReference type="PANTHER" id="PTHR45436">
    <property type="entry name" value="SENSOR HISTIDINE KINASE YKOH"/>
    <property type="match status" value="1"/>
</dbReference>
<dbReference type="InterPro" id="IPR036890">
    <property type="entry name" value="HATPase_C_sf"/>
</dbReference>
<evidence type="ECO:0000256" key="9">
    <source>
        <dbReference type="SAM" id="Phobius"/>
    </source>
</evidence>
<dbReference type="InterPro" id="IPR003594">
    <property type="entry name" value="HATPase_dom"/>
</dbReference>